<feature type="domain" description="M23ase beta-sheet core" evidence="3">
    <location>
        <begin position="274"/>
        <end position="368"/>
    </location>
</feature>
<dbReference type="PANTHER" id="PTHR21666">
    <property type="entry name" value="PEPTIDASE-RELATED"/>
    <property type="match status" value="1"/>
</dbReference>
<sequence length="373" mass="41629">MRIRRYAVIGLIFTLLLGLIGPVLADELDNQQQNVQQQMEEQQNRVNAAQQKVDSVSGRLKQIQDKLDAAESDYKAIQSKLADTNGQIAANTLILNKTEQNLKERSQILDRRVRDIYKNGQVSYLDVLFGANDFNDLITRMDLLKRVLHQDVTLIDQVKAERELVIQKKNELEQDRQTILTLQQAAEARKQTIEASKREQQQILNAAQNDRNAAEREYRELQETSRRIEEMIRNRDQMSPGAAGGTGVFLWPVSGPITSPFGWRVHPIFGTRIFHSGIDIGVDIGTPVAAADGGVVIYSGWIDGYGKAVMIDHGGGLTTLYGHNSELLVVVGQRVRKGEIIAKSGMTGYATGPHVHFEVRLNGKPVNPLGYLP</sequence>
<feature type="coiled-coil region" evidence="2">
    <location>
        <begin position="25"/>
        <end position="87"/>
    </location>
</feature>
<dbReference type="AlphaFoldDB" id="A0A498R8L6"/>
<keyword evidence="6" id="KW-1185">Reference proteome</keyword>
<dbReference type="InterPro" id="IPR057309">
    <property type="entry name" value="PcsB_CC"/>
</dbReference>
<reference evidence="5 6" key="1">
    <citation type="submission" date="2018-06" db="EMBL/GenBank/DDBJ databases">
        <authorList>
            <person name="Strepis N."/>
        </authorList>
    </citation>
    <scope>NUCLEOTIDE SEQUENCE [LARGE SCALE GENOMIC DNA]</scope>
    <source>
        <strain evidence="5">LUCI</strain>
    </source>
</reference>
<dbReference type="SUPFAM" id="SSF51261">
    <property type="entry name" value="Duplicated hybrid motif"/>
    <property type="match status" value="1"/>
</dbReference>
<dbReference type="Gene3D" id="2.70.70.10">
    <property type="entry name" value="Glucose Permease (Domain IIA)"/>
    <property type="match status" value="1"/>
</dbReference>
<evidence type="ECO:0000259" key="3">
    <source>
        <dbReference type="Pfam" id="PF01551"/>
    </source>
</evidence>
<dbReference type="SUPFAM" id="SSF57997">
    <property type="entry name" value="Tropomyosin"/>
    <property type="match status" value="1"/>
</dbReference>
<keyword evidence="1" id="KW-0732">Signal</keyword>
<dbReference type="InterPro" id="IPR050570">
    <property type="entry name" value="Cell_wall_metabolism_enzyme"/>
</dbReference>
<feature type="domain" description="Peptidoglycan hydrolase PcsB coiled-coil" evidence="4">
    <location>
        <begin position="97"/>
        <end position="168"/>
    </location>
</feature>
<evidence type="ECO:0000313" key="5">
    <source>
        <dbReference type="EMBL" id="VBB05488.1"/>
    </source>
</evidence>
<evidence type="ECO:0000259" key="4">
    <source>
        <dbReference type="Pfam" id="PF24568"/>
    </source>
</evidence>
<dbReference type="GO" id="GO:0004222">
    <property type="term" value="F:metalloendopeptidase activity"/>
    <property type="evidence" value="ECO:0007669"/>
    <property type="project" value="TreeGrafter"/>
</dbReference>
<dbReference type="PANTHER" id="PTHR21666:SF270">
    <property type="entry name" value="MUREIN HYDROLASE ACTIVATOR ENVC"/>
    <property type="match status" value="1"/>
</dbReference>
<dbReference type="Proteomes" id="UP000277811">
    <property type="component" value="Unassembled WGS sequence"/>
</dbReference>
<dbReference type="CDD" id="cd12797">
    <property type="entry name" value="M23_peptidase"/>
    <property type="match status" value="1"/>
</dbReference>
<dbReference type="FunFam" id="2.70.70.10:FF:000006">
    <property type="entry name" value="M23 family peptidase"/>
    <property type="match status" value="1"/>
</dbReference>
<feature type="coiled-coil region" evidence="2">
    <location>
        <begin position="155"/>
        <end position="234"/>
    </location>
</feature>
<accession>A0A498R8L6</accession>
<organism evidence="5 6">
    <name type="scientific">Lucifera butyrica</name>
    <dbReference type="NCBI Taxonomy" id="1351585"/>
    <lineage>
        <taxon>Bacteria</taxon>
        <taxon>Bacillati</taxon>
        <taxon>Bacillota</taxon>
        <taxon>Negativicutes</taxon>
        <taxon>Veillonellales</taxon>
        <taxon>Veillonellaceae</taxon>
        <taxon>Lucifera</taxon>
    </lineage>
</organism>
<dbReference type="RefSeq" id="WP_207856921.1">
    <property type="nucleotide sequence ID" value="NZ_UPPP01000056.1"/>
</dbReference>
<name>A0A498R8L6_9FIRM</name>
<gene>
    <name evidence="5" type="ORF">LUCI_0698</name>
</gene>
<proteinExistence type="predicted"/>
<evidence type="ECO:0000313" key="6">
    <source>
        <dbReference type="Proteomes" id="UP000277811"/>
    </source>
</evidence>
<protein>
    <submittedName>
        <fullName evidence="5">Peptidase m23</fullName>
    </submittedName>
</protein>
<dbReference type="EMBL" id="UPPP01000056">
    <property type="protein sequence ID" value="VBB05488.1"/>
    <property type="molecule type" value="Genomic_DNA"/>
</dbReference>
<dbReference type="Pfam" id="PF24568">
    <property type="entry name" value="CC_PcsB"/>
    <property type="match status" value="1"/>
</dbReference>
<evidence type="ECO:0000256" key="2">
    <source>
        <dbReference type="SAM" id="Coils"/>
    </source>
</evidence>
<dbReference type="Pfam" id="PF01551">
    <property type="entry name" value="Peptidase_M23"/>
    <property type="match status" value="1"/>
</dbReference>
<dbReference type="InterPro" id="IPR016047">
    <property type="entry name" value="M23ase_b-sheet_dom"/>
</dbReference>
<keyword evidence="2" id="KW-0175">Coiled coil</keyword>
<dbReference type="InterPro" id="IPR011055">
    <property type="entry name" value="Dup_hybrid_motif"/>
</dbReference>
<dbReference type="Gene3D" id="6.10.250.3150">
    <property type="match status" value="1"/>
</dbReference>
<evidence type="ECO:0000256" key="1">
    <source>
        <dbReference type="ARBA" id="ARBA00022729"/>
    </source>
</evidence>